<dbReference type="Proteomes" id="UP000564629">
    <property type="component" value="Unassembled WGS sequence"/>
</dbReference>
<gene>
    <name evidence="1" type="ORF">CHO01_31740</name>
    <name evidence="2" type="ORF">HNR08_003570</name>
</gene>
<proteinExistence type="predicted"/>
<dbReference type="EMBL" id="JACHDN010000001">
    <property type="protein sequence ID" value="MBB5474834.1"/>
    <property type="molecule type" value="Genomic_DNA"/>
</dbReference>
<evidence type="ECO:0000313" key="4">
    <source>
        <dbReference type="Proteomes" id="UP000564629"/>
    </source>
</evidence>
<reference evidence="2 4" key="2">
    <citation type="submission" date="2020-08" db="EMBL/GenBank/DDBJ databases">
        <title>Sequencing the genomes of 1000 actinobacteria strains.</title>
        <authorList>
            <person name="Klenk H.-P."/>
        </authorList>
    </citation>
    <scope>NUCLEOTIDE SEQUENCE [LARGE SCALE GENOMIC DNA]</scope>
    <source>
        <strain evidence="2 4">DSM 9581</strain>
    </source>
</reference>
<organism evidence="1 3">
    <name type="scientific">Cellulomonas hominis</name>
    <dbReference type="NCBI Taxonomy" id="156981"/>
    <lineage>
        <taxon>Bacteria</taxon>
        <taxon>Bacillati</taxon>
        <taxon>Actinomycetota</taxon>
        <taxon>Actinomycetes</taxon>
        <taxon>Micrococcales</taxon>
        <taxon>Cellulomonadaceae</taxon>
        <taxon>Cellulomonas</taxon>
    </lineage>
</organism>
<evidence type="ECO:0000313" key="3">
    <source>
        <dbReference type="Proteomes" id="UP000321723"/>
    </source>
</evidence>
<reference evidence="1 3" key="1">
    <citation type="submission" date="2019-07" db="EMBL/GenBank/DDBJ databases">
        <title>Whole genome shotgun sequence of Cellulomonas hominis NBRC 16055.</title>
        <authorList>
            <person name="Hosoyama A."/>
            <person name="Uohara A."/>
            <person name="Ohji S."/>
            <person name="Ichikawa N."/>
        </authorList>
    </citation>
    <scope>NUCLEOTIDE SEQUENCE [LARGE SCALE GENOMIC DNA]</scope>
    <source>
        <strain evidence="1 3">NBRC 16055</strain>
    </source>
</reference>
<dbReference type="EMBL" id="BJVQ01000060">
    <property type="protein sequence ID" value="GEL48058.1"/>
    <property type="molecule type" value="Genomic_DNA"/>
</dbReference>
<name>A0A511FJN9_9CELL</name>
<evidence type="ECO:0000313" key="1">
    <source>
        <dbReference type="EMBL" id="GEL48058.1"/>
    </source>
</evidence>
<protein>
    <submittedName>
        <fullName evidence="1">Uncharacterized protein</fullName>
    </submittedName>
</protein>
<sequence>MITVIAQIETIPPDHTGVDPDRQADEIKASGQTYEEARDAIAARVPAGWRAISYRVPA</sequence>
<dbReference type="Proteomes" id="UP000321723">
    <property type="component" value="Unassembled WGS sequence"/>
</dbReference>
<comment type="caution">
    <text evidence="1">The sequence shown here is derived from an EMBL/GenBank/DDBJ whole genome shotgun (WGS) entry which is preliminary data.</text>
</comment>
<dbReference type="AlphaFoldDB" id="A0A511FJN9"/>
<evidence type="ECO:0000313" key="2">
    <source>
        <dbReference type="EMBL" id="MBB5474834.1"/>
    </source>
</evidence>
<keyword evidence="3" id="KW-1185">Reference proteome</keyword>
<dbReference type="RefSeq" id="WP_183835191.1">
    <property type="nucleotide sequence ID" value="NZ_BJVQ01000060.1"/>
</dbReference>
<accession>A0A511FJN9</accession>